<dbReference type="RefSeq" id="WP_125259800.1">
    <property type="nucleotide sequence ID" value="NZ_CP114280.1"/>
</dbReference>
<keyword evidence="1" id="KW-1133">Transmembrane helix</keyword>
<accession>A0ABY8G6L4</accession>
<keyword evidence="1" id="KW-0472">Membrane</keyword>
<dbReference type="Proteomes" id="UP001219630">
    <property type="component" value="Chromosome"/>
</dbReference>
<evidence type="ECO:0000313" key="3">
    <source>
        <dbReference type="Proteomes" id="UP001219630"/>
    </source>
</evidence>
<evidence type="ECO:0000256" key="1">
    <source>
        <dbReference type="SAM" id="Phobius"/>
    </source>
</evidence>
<reference evidence="2 3" key="1">
    <citation type="submission" date="2022-12" db="EMBL/GenBank/DDBJ databases">
        <title>Complete genome sequencing of Dickeya lacustris type strain LMG30899.</title>
        <authorList>
            <person name="Dobhal S."/>
            <person name="Arizala D."/>
            <person name="Arif M."/>
        </authorList>
    </citation>
    <scope>NUCLEOTIDE SEQUENCE [LARGE SCALE GENOMIC DNA]</scope>
    <source>
        <strain evidence="2 3">LMG30899</strain>
    </source>
</reference>
<sequence length="197" mass="21696">MITIKKVISGNGRIHFYKKESQGKNIGFLKTLVTVVAIYLFSLNGVAYAKTDKVQSNHEVLKFKISFVDSCDGSDPSKPVYITASTSGGDITPIQFDIKNETSSISSVSAILYPKRHNGLSDTVDVLLNYTITSIDGIQKIGDQNSIVYAEAPITSQIMQRINITTEKSKPVSIVSGIPCSGRSKENWRYKLTLERL</sequence>
<protein>
    <submittedName>
        <fullName evidence="2">Uncharacterized protein</fullName>
    </submittedName>
</protein>
<proteinExistence type="predicted"/>
<keyword evidence="1" id="KW-0812">Transmembrane</keyword>
<name>A0ABY8G6L4_9GAMM</name>
<evidence type="ECO:0000313" key="2">
    <source>
        <dbReference type="EMBL" id="WFN55595.1"/>
    </source>
</evidence>
<feature type="transmembrane region" description="Helical" evidence="1">
    <location>
        <begin position="28"/>
        <end position="49"/>
    </location>
</feature>
<keyword evidence="3" id="KW-1185">Reference proteome</keyword>
<gene>
    <name evidence="2" type="ORF">O1Q98_18780</name>
</gene>
<dbReference type="EMBL" id="CP114280">
    <property type="protein sequence ID" value="WFN55595.1"/>
    <property type="molecule type" value="Genomic_DNA"/>
</dbReference>
<organism evidence="2 3">
    <name type="scientific">Dickeya lacustris</name>
    <dbReference type="NCBI Taxonomy" id="2259638"/>
    <lineage>
        <taxon>Bacteria</taxon>
        <taxon>Pseudomonadati</taxon>
        <taxon>Pseudomonadota</taxon>
        <taxon>Gammaproteobacteria</taxon>
        <taxon>Enterobacterales</taxon>
        <taxon>Pectobacteriaceae</taxon>
        <taxon>Dickeya</taxon>
    </lineage>
</organism>